<feature type="transmembrane region" description="Helical" evidence="5">
    <location>
        <begin position="111"/>
        <end position="136"/>
    </location>
</feature>
<feature type="domain" description="DUF202" evidence="6">
    <location>
        <begin position="19"/>
        <end position="95"/>
    </location>
</feature>
<dbReference type="InterPro" id="IPR003807">
    <property type="entry name" value="DUF202"/>
</dbReference>
<reference evidence="7 8" key="1">
    <citation type="submission" date="2020-10" db="EMBL/GenBank/DDBJ databases">
        <authorList>
            <person name="Castelo-Branco R."/>
            <person name="Eusebio N."/>
            <person name="Adriana R."/>
            <person name="Vieira A."/>
            <person name="Brugerolle De Fraissinette N."/>
            <person name="Rezende De Castro R."/>
            <person name="Schneider M.P."/>
            <person name="Vasconcelos V."/>
            <person name="Leao P.N."/>
        </authorList>
    </citation>
    <scope>NUCLEOTIDE SEQUENCE [LARGE SCALE GENOMIC DNA]</scope>
    <source>
        <strain evidence="7 8">LEGE 06123</strain>
    </source>
</reference>
<keyword evidence="2 5" id="KW-0812">Transmembrane</keyword>
<feature type="transmembrane region" description="Helical" evidence="5">
    <location>
        <begin position="70"/>
        <end position="91"/>
    </location>
</feature>
<evidence type="ECO:0000259" key="6">
    <source>
        <dbReference type="Pfam" id="PF02656"/>
    </source>
</evidence>
<name>A0ABR9UU66_9CHRO</name>
<dbReference type="Pfam" id="PF02656">
    <property type="entry name" value="DUF202"/>
    <property type="match status" value="1"/>
</dbReference>
<evidence type="ECO:0000256" key="4">
    <source>
        <dbReference type="ARBA" id="ARBA00023136"/>
    </source>
</evidence>
<evidence type="ECO:0000313" key="8">
    <source>
        <dbReference type="Proteomes" id="UP000651156"/>
    </source>
</evidence>
<proteinExistence type="predicted"/>
<organism evidence="7 8">
    <name type="scientific">Gloeocapsopsis crepidinum LEGE 06123</name>
    <dbReference type="NCBI Taxonomy" id="588587"/>
    <lineage>
        <taxon>Bacteria</taxon>
        <taxon>Bacillati</taxon>
        <taxon>Cyanobacteriota</taxon>
        <taxon>Cyanophyceae</taxon>
        <taxon>Oscillatoriophycideae</taxon>
        <taxon>Chroococcales</taxon>
        <taxon>Chroococcaceae</taxon>
        <taxon>Gloeocapsopsis</taxon>
    </lineage>
</organism>
<gene>
    <name evidence="7" type="ORF">IQ230_15925</name>
</gene>
<sequence>MNSPPQQPTNITNELAKQRNRAAAERTLVSWIQNCLTLIGFGIAFDRIFNAVNQTFSRNDAALNAQIAQIAGLSAIALGIFLLVLAIISYLKDVRSIAQPDYLYRPIHTSTAFVVTAIILFGLVTLVAIFMTTVLISKIQIFLPA</sequence>
<keyword evidence="4 5" id="KW-0472">Membrane</keyword>
<dbReference type="EMBL" id="JADEWN010000040">
    <property type="protein sequence ID" value="MBE9191811.1"/>
    <property type="molecule type" value="Genomic_DNA"/>
</dbReference>
<feature type="transmembrane region" description="Helical" evidence="5">
    <location>
        <begin position="28"/>
        <end position="49"/>
    </location>
</feature>
<evidence type="ECO:0000256" key="5">
    <source>
        <dbReference type="SAM" id="Phobius"/>
    </source>
</evidence>
<accession>A0ABR9UU66</accession>
<comment type="subcellular location">
    <subcellularLocation>
        <location evidence="1">Endomembrane system</location>
        <topology evidence="1">Multi-pass membrane protein</topology>
    </subcellularLocation>
</comment>
<evidence type="ECO:0000256" key="2">
    <source>
        <dbReference type="ARBA" id="ARBA00022692"/>
    </source>
</evidence>
<evidence type="ECO:0000256" key="1">
    <source>
        <dbReference type="ARBA" id="ARBA00004127"/>
    </source>
</evidence>
<dbReference type="RefSeq" id="WP_193932998.1">
    <property type="nucleotide sequence ID" value="NZ_CAWPMZ010000073.1"/>
</dbReference>
<evidence type="ECO:0000256" key="3">
    <source>
        <dbReference type="ARBA" id="ARBA00022989"/>
    </source>
</evidence>
<evidence type="ECO:0000313" key="7">
    <source>
        <dbReference type="EMBL" id="MBE9191811.1"/>
    </source>
</evidence>
<comment type="caution">
    <text evidence="7">The sequence shown here is derived from an EMBL/GenBank/DDBJ whole genome shotgun (WGS) entry which is preliminary data.</text>
</comment>
<keyword evidence="3 5" id="KW-1133">Transmembrane helix</keyword>
<protein>
    <submittedName>
        <fullName evidence="7">DUF202 domain-containing protein</fullName>
    </submittedName>
</protein>
<dbReference type="Proteomes" id="UP000651156">
    <property type="component" value="Unassembled WGS sequence"/>
</dbReference>
<keyword evidence="8" id="KW-1185">Reference proteome</keyword>